<name>A0A9P6MES2_9FUNG</name>
<protein>
    <recommendedName>
        <fullName evidence="1">Peptidase A1 domain-containing protein</fullName>
    </recommendedName>
</protein>
<dbReference type="AlphaFoldDB" id="A0A9P6MES2"/>
<dbReference type="Gene3D" id="2.40.70.10">
    <property type="entry name" value="Acid Proteases"/>
    <property type="match status" value="1"/>
</dbReference>
<evidence type="ECO:0000313" key="3">
    <source>
        <dbReference type="Proteomes" id="UP000703661"/>
    </source>
</evidence>
<evidence type="ECO:0000259" key="1">
    <source>
        <dbReference type="PROSITE" id="PS51767"/>
    </source>
</evidence>
<gene>
    <name evidence="2" type="ORF">BGZ80_007660</name>
</gene>
<accession>A0A9P6MES2</accession>
<comment type="caution">
    <text evidence="2">The sequence shown here is derived from an EMBL/GenBank/DDBJ whole genome shotgun (WGS) entry which is preliminary data.</text>
</comment>
<dbReference type="PROSITE" id="PS51767">
    <property type="entry name" value="PEPTIDASE_A1"/>
    <property type="match status" value="1"/>
</dbReference>
<dbReference type="InterPro" id="IPR033121">
    <property type="entry name" value="PEPTIDASE_A1"/>
</dbReference>
<dbReference type="InterPro" id="IPR021109">
    <property type="entry name" value="Peptidase_aspartic_dom_sf"/>
</dbReference>
<evidence type="ECO:0000313" key="2">
    <source>
        <dbReference type="EMBL" id="KAF9994899.1"/>
    </source>
</evidence>
<sequence>LGGKTFNVPLADLAYEDLEDGSGNCFSGIQGGQDDLWILGDVFIKNNYCVFSQTSSPSIGIAPLNY</sequence>
<reference evidence="2" key="1">
    <citation type="journal article" date="2020" name="Fungal Divers.">
        <title>Resolving the Mortierellaceae phylogeny through synthesis of multi-gene phylogenetics and phylogenomics.</title>
        <authorList>
            <person name="Vandepol N."/>
            <person name="Liber J."/>
            <person name="Desiro A."/>
            <person name="Na H."/>
            <person name="Kennedy M."/>
            <person name="Barry K."/>
            <person name="Grigoriev I.V."/>
            <person name="Miller A.N."/>
            <person name="O'Donnell K."/>
            <person name="Stajich J.E."/>
            <person name="Bonito G."/>
        </authorList>
    </citation>
    <scope>NUCLEOTIDE SEQUENCE</scope>
    <source>
        <strain evidence="2">NRRL 2769</strain>
    </source>
</reference>
<keyword evidence="3" id="KW-1185">Reference proteome</keyword>
<dbReference type="EMBL" id="JAAAID010003964">
    <property type="protein sequence ID" value="KAF9994899.1"/>
    <property type="molecule type" value="Genomic_DNA"/>
</dbReference>
<proteinExistence type="predicted"/>
<organism evidence="2 3">
    <name type="scientific">Entomortierella chlamydospora</name>
    <dbReference type="NCBI Taxonomy" id="101097"/>
    <lineage>
        <taxon>Eukaryota</taxon>
        <taxon>Fungi</taxon>
        <taxon>Fungi incertae sedis</taxon>
        <taxon>Mucoromycota</taxon>
        <taxon>Mortierellomycotina</taxon>
        <taxon>Mortierellomycetes</taxon>
        <taxon>Mortierellales</taxon>
        <taxon>Mortierellaceae</taxon>
        <taxon>Entomortierella</taxon>
    </lineage>
</organism>
<dbReference type="Proteomes" id="UP000703661">
    <property type="component" value="Unassembled WGS sequence"/>
</dbReference>
<feature type="domain" description="Peptidase A1" evidence="1">
    <location>
        <begin position="1"/>
        <end position="62"/>
    </location>
</feature>
<feature type="non-terminal residue" evidence="2">
    <location>
        <position position="1"/>
    </location>
</feature>
<dbReference type="SUPFAM" id="SSF50630">
    <property type="entry name" value="Acid proteases"/>
    <property type="match status" value="1"/>
</dbReference>
<dbReference type="Pfam" id="PF00026">
    <property type="entry name" value="Asp"/>
    <property type="match status" value="1"/>
</dbReference>